<keyword evidence="3" id="KW-1185">Reference proteome</keyword>
<feature type="compositionally biased region" description="Basic and acidic residues" evidence="1">
    <location>
        <begin position="227"/>
        <end position="242"/>
    </location>
</feature>
<dbReference type="Proteomes" id="UP000887013">
    <property type="component" value="Unassembled WGS sequence"/>
</dbReference>
<feature type="compositionally biased region" description="Basic and acidic residues" evidence="1">
    <location>
        <begin position="207"/>
        <end position="217"/>
    </location>
</feature>
<feature type="compositionally biased region" description="Polar residues" evidence="1">
    <location>
        <begin position="178"/>
        <end position="193"/>
    </location>
</feature>
<feature type="compositionally biased region" description="Polar residues" evidence="1">
    <location>
        <begin position="67"/>
        <end position="79"/>
    </location>
</feature>
<gene>
    <name evidence="2" type="ORF">NPIL_309891</name>
</gene>
<feature type="compositionally biased region" description="Basic and acidic residues" evidence="1">
    <location>
        <begin position="264"/>
        <end position="277"/>
    </location>
</feature>
<feature type="compositionally biased region" description="Low complexity" evidence="1">
    <location>
        <begin position="118"/>
        <end position="128"/>
    </location>
</feature>
<organism evidence="2 3">
    <name type="scientific">Nephila pilipes</name>
    <name type="common">Giant wood spider</name>
    <name type="synonym">Nephila maculata</name>
    <dbReference type="NCBI Taxonomy" id="299642"/>
    <lineage>
        <taxon>Eukaryota</taxon>
        <taxon>Metazoa</taxon>
        <taxon>Ecdysozoa</taxon>
        <taxon>Arthropoda</taxon>
        <taxon>Chelicerata</taxon>
        <taxon>Arachnida</taxon>
        <taxon>Araneae</taxon>
        <taxon>Araneomorphae</taxon>
        <taxon>Entelegynae</taxon>
        <taxon>Araneoidea</taxon>
        <taxon>Nephilidae</taxon>
        <taxon>Nephila</taxon>
    </lineage>
</organism>
<name>A0A8X6UDW0_NEPPI</name>
<evidence type="ECO:0000313" key="2">
    <source>
        <dbReference type="EMBL" id="GFU21791.1"/>
    </source>
</evidence>
<feature type="compositionally biased region" description="Acidic residues" evidence="1">
    <location>
        <begin position="251"/>
        <end position="263"/>
    </location>
</feature>
<feature type="compositionally biased region" description="Basic and acidic residues" evidence="1">
    <location>
        <begin position="292"/>
        <end position="308"/>
    </location>
</feature>
<protein>
    <submittedName>
        <fullName evidence="2">Uncharacterized protein</fullName>
    </submittedName>
</protein>
<comment type="caution">
    <text evidence="2">The sequence shown here is derived from an EMBL/GenBank/DDBJ whole genome shotgun (WGS) entry which is preliminary data.</text>
</comment>
<feature type="compositionally biased region" description="Low complexity" evidence="1">
    <location>
        <begin position="54"/>
        <end position="66"/>
    </location>
</feature>
<evidence type="ECO:0000256" key="1">
    <source>
        <dbReference type="SAM" id="MobiDB-lite"/>
    </source>
</evidence>
<feature type="region of interest" description="Disordered" evidence="1">
    <location>
        <begin position="52"/>
        <end position="351"/>
    </location>
</feature>
<sequence>MDRIMMKEADEMANAKIYNSQIVSVKGGSLKTVHGGPHISFTLGSVAQKSKTASHGGVSSSHHGGSFNTHKTINHTSSFESRKGSGIGFYGLDSPKTGISDNSRPNPAISSSSANKPGGSTFSSSSFGKDAFPDDDKTARGPSSFDSSKDLGFGYYGFDSPRTGVSDDSRPKPAVFSPSANKPRGSTFSSSSLGKDASSEDDSSEFDFPKLDRRIDSAGKPIVSTFSDDKPAVSVHSSDKSRSSSLSSSSFDEDTSSEDDFSEIEFKNLDTDSDSRRSASSFSNDKPSVSTRFDKERYSKSEVNEFPKSDVLNNAAHRPETVSSYSSGTQAFTSRDKSQSNRFQNVPDFKGPQISFKMGSVTTVSGRDAPHFSRKTFSGPSYHGYSSSGQVKTQFLGVRPSVVYTEEPSYISGSPTFSLRNKIFYLTDDTGASAYDYTGPSLLYHGAEGAWMLDAAIESDDYVLVKKK</sequence>
<feature type="compositionally biased region" description="Polar residues" evidence="1">
    <location>
        <begin position="321"/>
        <end position="333"/>
    </location>
</feature>
<dbReference type="EMBL" id="BMAW01080885">
    <property type="protein sequence ID" value="GFU21791.1"/>
    <property type="molecule type" value="Genomic_DNA"/>
</dbReference>
<evidence type="ECO:0000313" key="3">
    <source>
        <dbReference type="Proteomes" id="UP000887013"/>
    </source>
</evidence>
<accession>A0A8X6UDW0</accession>
<dbReference type="AlphaFoldDB" id="A0A8X6UDW0"/>
<dbReference type="OrthoDB" id="10465827at2759"/>
<reference evidence="2" key="1">
    <citation type="submission" date="2020-08" db="EMBL/GenBank/DDBJ databases">
        <title>Multicomponent nature underlies the extraordinary mechanical properties of spider dragline silk.</title>
        <authorList>
            <person name="Kono N."/>
            <person name="Nakamura H."/>
            <person name="Mori M."/>
            <person name="Yoshida Y."/>
            <person name="Ohtoshi R."/>
            <person name="Malay A.D."/>
            <person name="Moran D.A.P."/>
            <person name="Tomita M."/>
            <person name="Numata K."/>
            <person name="Arakawa K."/>
        </authorList>
    </citation>
    <scope>NUCLEOTIDE SEQUENCE</scope>
</reference>
<feature type="compositionally biased region" description="Polar residues" evidence="1">
    <location>
        <begin position="97"/>
        <end position="115"/>
    </location>
</feature>
<proteinExistence type="predicted"/>